<evidence type="ECO:0000256" key="4">
    <source>
        <dbReference type="ARBA" id="ARBA00022801"/>
    </source>
</evidence>
<dbReference type="InterPro" id="IPR019533">
    <property type="entry name" value="Peptidase_S26"/>
</dbReference>
<sequence>MLNKTRIFGGAVSGLFGLFWVNTSLAITCDRTNFESRYLVSGSMLPTLQIDDRVIIDKLIYRSTKPKRGDIILFNPTPALEQQNFKDPFIHRVIGLPGERIQVKKGKVFINRKPLTENYLSEPPKYNWGPIKIPANSYAVLGDNRNNSYDSHYWGFLPRNLIIGKAISIWFPPERKRSLINSPLPNCPLF</sequence>
<organism evidence="7 8">
    <name type="scientific">Merismopedia glauca CCAP 1448/3</name>
    <dbReference type="NCBI Taxonomy" id="1296344"/>
    <lineage>
        <taxon>Bacteria</taxon>
        <taxon>Bacillati</taxon>
        <taxon>Cyanobacteriota</taxon>
        <taxon>Cyanophyceae</taxon>
        <taxon>Synechococcales</taxon>
        <taxon>Merismopediaceae</taxon>
        <taxon>Merismopedia</taxon>
    </lineage>
</organism>
<comment type="subcellular location">
    <subcellularLocation>
        <location evidence="1">Cell membrane</location>
        <topology evidence="1">Single-pass type II membrane protein</topology>
    </subcellularLocation>
    <subcellularLocation>
        <location evidence="5">Membrane</location>
        <topology evidence="5">Single-pass type II membrane protein</topology>
    </subcellularLocation>
</comment>
<evidence type="ECO:0000259" key="6">
    <source>
        <dbReference type="Pfam" id="PF10502"/>
    </source>
</evidence>
<dbReference type="InterPro" id="IPR019756">
    <property type="entry name" value="Pept_S26A_signal_pept_1_Ser-AS"/>
</dbReference>
<feature type="domain" description="Peptidase S26" evidence="6">
    <location>
        <begin position="25"/>
        <end position="170"/>
    </location>
</feature>
<dbReference type="PRINTS" id="PR00727">
    <property type="entry name" value="LEADERPTASE"/>
</dbReference>
<dbReference type="OrthoDB" id="9802919at2"/>
<keyword evidence="4 5" id="KW-0378">Hydrolase</keyword>
<dbReference type="InterPro" id="IPR036286">
    <property type="entry name" value="LexA/Signal_pep-like_sf"/>
</dbReference>
<dbReference type="GO" id="GO:0004252">
    <property type="term" value="F:serine-type endopeptidase activity"/>
    <property type="evidence" value="ECO:0007669"/>
    <property type="project" value="InterPro"/>
</dbReference>
<evidence type="ECO:0000256" key="1">
    <source>
        <dbReference type="ARBA" id="ARBA00004401"/>
    </source>
</evidence>
<proteinExistence type="inferred from homology"/>
<dbReference type="Proteomes" id="UP000238762">
    <property type="component" value="Unassembled WGS sequence"/>
</dbReference>
<dbReference type="InterPro" id="IPR000223">
    <property type="entry name" value="Pept_S26A_signal_pept_1"/>
</dbReference>
<dbReference type="CDD" id="cd06530">
    <property type="entry name" value="S26_SPase_I"/>
    <property type="match status" value="1"/>
</dbReference>
<comment type="caution">
    <text evidence="7">The sequence shown here is derived from an EMBL/GenBank/DDBJ whole genome shotgun (WGS) entry which is preliminary data.</text>
</comment>
<gene>
    <name evidence="7" type="primary">lepB</name>
    <name evidence="7" type="ORF">C7B64_17385</name>
</gene>
<dbReference type="GO" id="GO:0006465">
    <property type="term" value="P:signal peptide processing"/>
    <property type="evidence" value="ECO:0007669"/>
    <property type="project" value="InterPro"/>
</dbReference>
<name>A0A2T1C083_9CYAN</name>
<dbReference type="AlphaFoldDB" id="A0A2T1C083"/>
<protein>
    <recommendedName>
        <fullName evidence="5">Signal peptidase I</fullName>
        <ecNumber evidence="5">3.4.21.89</ecNumber>
    </recommendedName>
</protein>
<evidence type="ECO:0000313" key="7">
    <source>
        <dbReference type="EMBL" id="PSB01614.1"/>
    </source>
</evidence>
<evidence type="ECO:0000256" key="3">
    <source>
        <dbReference type="ARBA" id="ARBA00022670"/>
    </source>
</evidence>
<evidence type="ECO:0000313" key="8">
    <source>
        <dbReference type="Proteomes" id="UP000238762"/>
    </source>
</evidence>
<dbReference type="GO" id="GO:0005886">
    <property type="term" value="C:plasma membrane"/>
    <property type="evidence" value="ECO:0007669"/>
    <property type="project" value="UniProtKB-SubCell"/>
</dbReference>
<dbReference type="PANTHER" id="PTHR43390:SF1">
    <property type="entry name" value="CHLOROPLAST PROCESSING PEPTIDASE"/>
    <property type="match status" value="1"/>
</dbReference>
<dbReference type="RefSeq" id="WP_106289921.1">
    <property type="nucleotide sequence ID" value="NZ_CAWNTC010000126.1"/>
</dbReference>
<comment type="catalytic activity">
    <reaction evidence="5">
        <text>Cleavage of hydrophobic, N-terminal signal or leader sequences from secreted and periplasmic proteins.</text>
        <dbReference type="EC" id="3.4.21.89"/>
    </reaction>
</comment>
<dbReference type="NCBIfam" id="TIGR02227">
    <property type="entry name" value="sigpep_I_bact"/>
    <property type="match status" value="1"/>
</dbReference>
<reference evidence="7 8" key="2">
    <citation type="submission" date="2018-03" db="EMBL/GenBank/DDBJ databases">
        <title>The ancient ancestry and fast evolution of plastids.</title>
        <authorList>
            <person name="Moore K.R."/>
            <person name="Magnabosco C."/>
            <person name="Momper L."/>
            <person name="Gold D.A."/>
            <person name="Bosak T."/>
            <person name="Fournier G.P."/>
        </authorList>
    </citation>
    <scope>NUCLEOTIDE SEQUENCE [LARGE SCALE GENOMIC DNA]</scope>
    <source>
        <strain evidence="7 8">CCAP 1448/3</strain>
    </source>
</reference>
<keyword evidence="3 5" id="KW-0645">Protease</keyword>
<dbReference type="EC" id="3.4.21.89" evidence="5"/>
<comment type="similarity">
    <text evidence="2 5">Belongs to the peptidase S26 family.</text>
</comment>
<evidence type="ECO:0000256" key="5">
    <source>
        <dbReference type="RuleBase" id="RU362042"/>
    </source>
</evidence>
<dbReference type="SUPFAM" id="SSF51306">
    <property type="entry name" value="LexA/Signal peptidase"/>
    <property type="match status" value="1"/>
</dbReference>
<dbReference type="Pfam" id="PF10502">
    <property type="entry name" value="Peptidase_S26"/>
    <property type="match status" value="1"/>
</dbReference>
<dbReference type="PROSITE" id="PS00501">
    <property type="entry name" value="SPASE_I_1"/>
    <property type="match status" value="1"/>
</dbReference>
<keyword evidence="8" id="KW-1185">Reference proteome</keyword>
<evidence type="ECO:0000256" key="2">
    <source>
        <dbReference type="ARBA" id="ARBA00009370"/>
    </source>
</evidence>
<dbReference type="GO" id="GO:0009003">
    <property type="term" value="F:signal peptidase activity"/>
    <property type="evidence" value="ECO:0007669"/>
    <property type="project" value="UniProtKB-EC"/>
</dbReference>
<reference evidence="7 8" key="1">
    <citation type="submission" date="2018-02" db="EMBL/GenBank/DDBJ databases">
        <authorList>
            <person name="Cohen D.B."/>
            <person name="Kent A.D."/>
        </authorList>
    </citation>
    <scope>NUCLEOTIDE SEQUENCE [LARGE SCALE GENOMIC DNA]</scope>
    <source>
        <strain evidence="7 8">CCAP 1448/3</strain>
    </source>
</reference>
<accession>A0A2T1C083</accession>
<dbReference type="Gene3D" id="2.10.109.10">
    <property type="entry name" value="Umud Fragment, subunit A"/>
    <property type="match status" value="1"/>
</dbReference>
<dbReference type="PANTHER" id="PTHR43390">
    <property type="entry name" value="SIGNAL PEPTIDASE I"/>
    <property type="match status" value="1"/>
</dbReference>
<dbReference type="EMBL" id="PVWJ01000097">
    <property type="protein sequence ID" value="PSB01614.1"/>
    <property type="molecule type" value="Genomic_DNA"/>
</dbReference>